<dbReference type="InterPro" id="IPR000719">
    <property type="entry name" value="Prot_kinase_dom"/>
</dbReference>
<dbReference type="AlphaFoldDB" id="A0A0K0EA02"/>
<dbReference type="PANTHER" id="PTHR11909">
    <property type="entry name" value="CASEIN KINASE-RELATED"/>
    <property type="match status" value="1"/>
</dbReference>
<dbReference type="PROSITE" id="PS50011">
    <property type="entry name" value="PROTEIN_KINASE_DOM"/>
    <property type="match status" value="1"/>
</dbReference>
<dbReference type="WBParaSite" id="TCONS_00001726.p1">
    <property type="protein sequence ID" value="TCONS_00001726.p1"/>
    <property type="gene ID" value="XLOC_001616"/>
</dbReference>
<dbReference type="InterPro" id="IPR050235">
    <property type="entry name" value="CK1_Ser-Thr_kinase"/>
</dbReference>
<evidence type="ECO:0000313" key="2">
    <source>
        <dbReference type="Proteomes" id="UP000035681"/>
    </source>
</evidence>
<dbReference type="STRING" id="6248.A0A0K0EA02"/>
<sequence>MNRIKTKSSCLTDISWLKPNSLIDYKYHLHSLISSGGFGQVYWATNNYTGQFIAIKIERKDSKFQLLKNEAETLAKINKISYKRHGMGKKFDTIKLIDYFETKHFNFMVMPLYGPNFYEIRKGMIGEKFSILTTLWIMKNMIICLEGLHNYGWVHRDVKPANFCIDLYNSNDGGKRKMYLVDFGLVKKYRKSDGSIIPKKDYANFRGTVRYASLNAHRRKDLGRIDDFWSVYFIGVENLTGNLPWKSIIDKEEVGYMKKECNLLELNYGSIGPPNSFKFLYDHVKSTGFYNEPKYNELRDVIEQEMRDFGYYNHNKILDWEEYGIVNSILNRKGISSI</sequence>
<protein>
    <submittedName>
        <fullName evidence="3 4">Protein kinase domain-containing protein</fullName>
    </submittedName>
</protein>
<dbReference type="GO" id="GO:0004672">
    <property type="term" value="F:protein kinase activity"/>
    <property type="evidence" value="ECO:0007669"/>
    <property type="project" value="InterPro"/>
</dbReference>
<name>A0A0K0EA02_STRER</name>
<organism evidence="3">
    <name type="scientific">Strongyloides stercoralis</name>
    <name type="common">Threadworm</name>
    <dbReference type="NCBI Taxonomy" id="6248"/>
    <lineage>
        <taxon>Eukaryota</taxon>
        <taxon>Metazoa</taxon>
        <taxon>Ecdysozoa</taxon>
        <taxon>Nematoda</taxon>
        <taxon>Chromadorea</taxon>
        <taxon>Rhabditida</taxon>
        <taxon>Tylenchina</taxon>
        <taxon>Panagrolaimomorpha</taxon>
        <taxon>Strongyloidoidea</taxon>
        <taxon>Strongyloididae</taxon>
        <taxon>Strongyloides</taxon>
    </lineage>
</organism>
<evidence type="ECO:0000259" key="1">
    <source>
        <dbReference type="PROSITE" id="PS50011"/>
    </source>
</evidence>
<dbReference type="Proteomes" id="UP000035681">
    <property type="component" value="Unplaced"/>
</dbReference>
<dbReference type="SUPFAM" id="SSF56112">
    <property type="entry name" value="Protein kinase-like (PK-like)"/>
    <property type="match status" value="1"/>
</dbReference>
<accession>A0A0K0EA02</accession>
<dbReference type="GO" id="GO:0005524">
    <property type="term" value="F:ATP binding"/>
    <property type="evidence" value="ECO:0007669"/>
    <property type="project" value="InterPro"/>
</dbReference>
<dbReference type="SMART" id="SM00220">
    <property type="entry name" value="S_TKc"/>
    <property type="match status" value="1"/>
</dbReference>
<evidence type="ECO:0000313" key="4">
    <source>
        <dbReference type="WBParaSite" id="TCONS_00001726.p1"/>
    </source>
</evidence>
<dbReference type="WBParaSite" id="SSTP_0000633400.1">
    <property type="protein sequence ID" value="SSTP_0000633400.1"/>
    <property type="gene ID" value="SSTP_0000633400"/>
</dbReference>
<proteinExistence type="predicted"/>
<dbReference type="Gene3D" id="1.10.510.10">
    <property type="entry name" value="Transferase(Phosphotransferase) domain 1"/>
    <property type="match status" value="1"/>
</dbReference>
<reference evidence="3" key="1">
    <citation type="submission" date="2015-08" db="UniProtKB">
        <authorList>
            <consortium name="WormBaseParasite"/>
        </authorList>
    </citation>
    <scope>IDENTIFICATION</scope>
</reference>
<dbReference type="InterPro" id="IPR011009">
    <property type="entry name" value="Kinase-like_dom_sf"/>
</dbReference>
<evidence type="ECO:0000313" key="3">
    <source>
        <dbReference type="WBParaSite" id="SSTP_0000633400.1"/>
    </source>
</evidence>
<feature type="domain" description="Protein kinase" evidence="1">
    <location>
        <begin position="27"/>
        <end position="338"/>
    </location>
</feature>
<dbReference type="Pfam" id="PF00069">
    <property type="entry name" value="Pkinase"/>
    <property type="match status" value="1"/>
</dbReference>
<keyword evidence="2" id="KW-1185">Reference proteome</keyword>